<evidence type="ECO:0000313" key="3">
    <source>
        <dbReference type="EMBL" id="MCZ4279633.1"/>
    </source>
</evidence>
<gene>
    <name evidence="3" type="ORF">O4H49_02510</name>
</gene>
<evidence type="ECO:0000313" key="4">
    <source>
        <dbReference type="Proteomes" id="UP001069802"/>
    </source>
</evidence>
<keyword evidence="2" id="KW-1133">Transmembrane helix</keyword>
<evidence type="ECO:0000256" key="2">
    <source>
        <dbReference type="SAM" id="Phobius"/>
    </source>
</evidence>
<feature type="region of interest" description="Disordered" evidence="1">
    <location>
        <begin position="1"/>
        <end position="23"/>
    </location>
</feature>
<sequence>MPATPPPRGKAPPGRDRERDDDDDDFEHIESELDDLSHAEFLTLYKEAGDNLLFAKQKQWHSMAYLTLAFVAIYLLARANVHDLKFVNYLSACSFILSIFAIVTEIFLQFWQINEQRKIRDIAEHLSTSAQHVRSLKSSGESDIHRYIMLFMLMAYIVMAQIALIRALWNLTG</sequence>
<keyword evidence="2" id="KW-0472">Membrane</keyword>
<keyword evidence="4" id="KW-1185">Reference proteome</keyword>
<feature type="transmembrane region" description="Helical" evidence="2">
    <location>
        <begin position="147"/>
        <end position="169"/>
    </location>
</feature>
<reference evidence="3" key="1">
    <citation type="submission" date="2022-12" db="EMBL/GenBank/DDBJ databases">
        <title>Bacterial isolates from different developmental stages of Nematostella vectensis.</title>
        <authorList>
            <person name="Fraune S."/>
        </authorList>
    </citation>
    <scope>NUCLEOTIDE SEQUENCE</scope>
    <source>
        <strain evidence="3">G21630-S1</strain>
    </source>
</reference>
<feature type="transmembrane region" description="Helical" evidence="2">
    <location>
        <begin position="89"/>
        <end position="111"/>
    </location>
</feature>
<accession>A0ABT4LEW2</accession>
<dbReference type="EMBL" id="JAPWGY010000001">
    <property type="protein sequence ID" value="MCZ4279633.1"/>
    <property type="molecule type" value="Genomic_DNA"/>
</dbReference>
<evidence type="ECO:0000256" key="1">
    <source>
        <dbReference type="SAM" id="MobiDB-lite"/>
    </source>
</evidence>
<feature type="transmembrane region" description="Helical" evidence="2">
    <location>
        <begin position="60"/>
        <end position="77"/>
    </location>
</feature>
<dbReference type="Proteomes" id="UP001069802">
    <property type="component" value="Unassembled WGS sequence"/>
</dbReference>
<proteinExistence type="predicted"/>
<name>A0ABT4LEW2_9PROT</name>
<keyword evidence="2" id="KW-0812">Transmembrane</keyword>
<dbReference type="RefSeq" id="WP_269421833.1">
    <property type="nucleotide sequence ID" value="NZ_JAPWGY010000001.1"/>
</dbReference>
<protein>
    <submittedName>
        <fullName evidence="3">Uncharacterized protein</fullName>
    </submittedName>
</protein>
<feature type="compositionally biased region" description="Pro residues" evidence="1">
    <location>
        <begin position="1"/>
        <end position="10"/>
    </location>
</feature>
<organism evidence="3 4">
    <name type="scientific">Kiloniella laminariae</name>
    <dbReference type="NCBI Taxonomy" id="454162"/>
    <lineage>
        <taxon>Bacteria</taxon>
        <taxon>Pseudomonadati</taxon>
        <taxon>Pseudomonadota</taxon>
        <taxon>Alphaproteobacteria</taxon>
        <taxon>Rhodospirillales</taxon>
        <taxon>Kiloniellaceae</taxon>
        <taxon>Kiloniella</taxon>
    </lineage>
</organism>
<comment type="caution">
    <text evidence="3">The sequence shown here is derived from an EMBL/GenBank/DDBJ whole genome shotgun (WGS) entry which is preliminary data.</text>
</comment>